<feature type="region of interest" description="Disordered" evidence="1">
    <location>
        <begin position="1"/>
        <end position="83"/>
    </location>
</feature>
<reference evidence="2 3" key="1">
    <citation type="journal article" date="2016" name="Nat. Commun.">
        <title>Thousands of microbial genomes shed light on interconnected biogeochemical processes in an aquifer system.</title>
        <authorList>
            <person name="Anantharaman K."/>
            <person name="Brown C.T."/>
            <person name="Hug L.A."/>
            <person name="Sharon I."/>
            <person name="Castelle C.J."/>
            <person name="Probst A.J."/>
            <person name="Thomas B.C."/>
            <person name="Singh A."/>
            <person name="Wilkins M.J."/>
            <person name="Karaoz U."/>
            <person name="Brodie E.L."/>
            <person name="Williams K.H."/>
            <person name="Hubbard S.S."/>
            <person name="Banfield J.F."/>
        </authorList>
    </citation>
    <scope>NUCLEOTIDE SEQUENCE [LARGE SCALE GENOMIC DNA]</scope>
</reference>
<gene>
    <name evidence="2" type="ORF">A2675_02625</name>
</gene>
<protein>
    <submittedName>
        <fullName evidence="2">Uncharacterized protein</fullName>
    </submittedName>
</protein>
<dbReference type="Proteomes" id="UP000176997">
    <property type="component" value="Unassembled WGS sequence"/>
</dbReference>
<comment type="caution">
    <text evidence="2">The sequence shown here is derived from an EMBL/GenBank/DDBJ whole genome shotgun (WGS) entry which is preliminary data.</text>
</comment>
<evidence type="ECO:0000256" key="1">
    <source>
        <dbReference type="SAM" id="MobiDB-lite"/>
    </source>
</evidence>
<organism evidence="2 3">
    <name type="scientific">Candidatus Yonathbacteria bacterium RIFCSPHIGHO2_01_FULL_51_10</name>
    <dbReference type="NCBI Taxonomy" id="1802723"/>
    <lineage>
        <taxon>Bacteria</taxon>
        <taxon>Candidatus Yonathiibacteriota</taxon>
    </lineage>
</organism>
<dbReference type="AlphaFoldDB" id="A0A1G2S3D4"/>
<evidence type="ECO:0000313" key="3">
    <source>
        <dbReference type="Proteomes" id="UP000176997"/>
    </source>
</evidence>
<evidence type="ECO:0000313" key="2">
    <source>
        <dbReference type="EMBL" id="OHA79603.1"/>
    </source>
</evidence>
<feature type="compositionally biased region" description="Polar residues" evidence="1">
    <location>
        <begin position="28"/>
        <end position="38"/>
    </location>
</feature>
<sequence length="83" mass="8594">MTQDSSGISFPDDGKKDFDLEGIIIEPATNQANDGNGATPSSPTPVSPKTDAPAHASDELLEESGIEILRGGKSLDLDDPDLA</sequence>
<name>A0A1G2S3D4_9BACT</name>
<proteinExistence type="predicted"/>
<dbReference type="EMBL" id="MHUS01000045">
    <property type="protein sequence ID" value="OHA79603.1"/>
    <property type="molecule type" value="Genomic_DNA"/>
</dbReference>
<dbReference type="STRING" id="1802723.A2675_02625"/>
<accession>A0A1G2S3D4</accession>